<dbReference type="InterPro" id="IPR018660">
    <property type="entry name" value="MliC"/>
</dbReference>
<name>A0A2Z4FM30_9DELT</name>
<dbReference type="InterPro" id="IPR036328">
    <property type="entry name" value="MliC_sf"/>
</dbReference>
<dbReference type="SUPFAM" id="SSF141488">
    <property type="entry name" value="YdhA-like"/>
    <property type="match status" value="1"/>
</dbReference>
<feature type="chain" id="PRO_5043433642" description="C-type lysozyme inhibitor domain-containing protein" evidence="2">
    <location>
        <begin position="23"/>
        <end position="137"/>
    </location>
</feature>
<dbReference type="OrthoDB" id="26727at2"/>
<feature type="compositionally biased region" description="Acidic residues" evidence="1">
    <location>
        <begin position="32"/>
        <end position="48"/>
    </location>
</feature>
<keyword evidence="5" id="KW-1185">Reference proteome</keyword>
<dbReference type="Proteomes" id="UP000249799">
    <property type="component" value="Chromosome"/>
</dbReference>
<evidence type="ECO:0000313" key="5">
    <source>
        <dbReference type="Proteomes" id="UP000249799"/>
    </source>
</evidence>
<reference evidence="4 5" key="1">
    <citation type="submission" date="2018-06" db="EMBL/GenBank/DDBJ databases">
        <title>Lujinxingia sediminis gen. nov. sp. nov., a new facultative anaerobic member of the class Deltaproteobacteria, and proposal of Lujinxingaceae fam. nov.</title>
        <authorList>
            <person name="Guo L.-Y."/>
            <person name="Li C.-M."/>
            <person name="Wang S."/>
            <person name="Du Z.-J."/>
        </authorList>
    </citation>
    <scope>NUCLEOTIDE SEQUENCE [LARGE SCALE GENOMIC DNA]</scope>
    <source>
        <strain evidence="4 5">FA350</strain>
    </source>
</reference>
<feature type="signal peptide" evidence="2">
    <location>
        <begin position="1"/>
        <end position="22"/>
    </location>
</feature>
<evidence type="ECO:0000256" key="1">
    <source>
        <dbReference type="SAM" id="MobiDB-lite"/>
    </source>
</evidence>
<evidence type="ECO:0000256" key="2">
    <source>
        <dbReference type="SAM" id="SignalP"/>
    </source>
</evidence>
<dbReference type="EMBL" id="CP030032">
    <property type="protein sequence ID" value="AWV89890.1"/>
    <property type="molecule type" value="Genomic_DNA"/>
</dbReference>
<dbReference type="Pfam" id="PF09864">
    <property type="entry name" value="MliC"/>
    <property type="match status" value="1"/>
</dbReference>
<feature type="domain" description="C-type lysozyme inhibitor" evidence="3">
    <location>
        <begin position="55"/>
        <end position="120"/>
    </location>
</feature>
<dbReference type="KEGG" id="bsed:DN745_11290"/>
<dbReference type="PROSITE" id="PS51257">
    <property type="entry name" value="PROKAR_LIPOPROTEIN"/>
    <property type="match status" value="1"/>
</dbReference>
<keyword evidence="2" id="KW-0732">Signal</keyword>
<dbReference type="RefSeq" id="WP_111334901.1">
    <property type="nucleotide sequence ID" value="NZ_CP030032.1"/>
</dbReference>
<feature type="region of interest" description="Disordered" evidence="1">
    <location>
        <begin position="21"/>
        <end position="51"/>
    </location>
</feature>
<dbReference type="Gene3D" id="2.40.128.200">
    <property type="match status" value="1"/>
</dbReference>
<sequence>MKFRFLALLIVFIAAGCATTPAENTESTEQTESTDENVESTESAEAEAEFGPATYECKSGTIIKTTPAGEETISLEMGSDTNTLTLAVSASGARYVGDGLVWWTKGSGVGSEGTLFFDDVGNTGDIIESCVQTTIVE</sequence>
<organism evidence="4 5">
    <name type="scientific">Bradymonas sediminis</name>
    <dbReference type="NCBI Taxonomy" id="1548548"/>
    <lineage>
        <taxon>Bacteria</taxon>
        <taxon>Deltaproteobacteria</taxon>
        <taxon>Bradymonadales</taxon>
        <taxon>Bradymonadaceae</taxon>
        <taxon>Bradymonas</taxon>
    </lineage>
</organism>
<protein>
    <recommendedName>
        <fullName evidence="3">C-type lysozyme inhibitor domain-containing protein</fullName>
    </recommendedName>
</protein>
<evidence type="ECO:0000313" key="4">
    <source>
        <dbReference type="EMBL" id="AWV89890.1"/>
    </source>
</evidence>
<gene>
    <name evidence="4" type="ORF">DN745_11290</name>
</gene>
<dbReference type="AlphaFoldDB" id="A0A2Z4FM30"/>
<evidence type="ECO:0000259" key="3">
    <source>
        <dbReference type="Pfam" id="PF09864"/>
    </source>
</evidence>
<accession>A0A2Z4FM30</accession>
<proteinExistence type="predicted"/>